<dbReference type="PROSITE" id="PS00028">
    <property type="entry name" value="ZINC_FINGER_C2H2_1"/>
    <property type="match status" value="3"/>
</dbReference>
<keyword evidence="5" id="KW-0862">Zinc</keyword>
<protein>
    <recommendedName>
        <fullName evidence="12">C2H2-type domain-containing protein</fullName>
    </recommendedName>
</protein>
<keyword evidence="3" id="KW-0677">Repeat</keyword>
<dbReference type="SMART" id="SM00355">
    <property type="entry name" value="ZnF_C2H2"/>
    <property type="match status" value="3"/>
</dbReference>
<feature type="domain" description="C2H2-type" evidence="12">
    <location>
        <begin position="223"/>
        <end position="251"/>
    </location>
</feature>
<feature type="domain" description="C2H2-type" evidence="12">
    <location>
        <begin position="160"/>
        <end position="189"/>
    </location>
</feature>
<dbReference type="SUPFAM" id="SSF57667">
    <property type="entry name" value="beta-beta-alpha zinc fingers"/>
    <property type="match status" value="2"/>
</dbReference>
<dbReference type="Proteomes" id="UP001295684">
    <property type="component" value="Unassembled WGS sequence"/>
</dbReference>
<organism evidence="13 14">
    <name type="scientific">Euplotes crassus</name>
    <dbReference type="NCBI Taxonomy" id="5936"/>
    <lineage>
        <taxon>Eukaryota</taxon>
        <taxon>Sar</taxon>
        <taxon>Alveolata</taxon>
        <taxon>Ciliophora</taxon>
        <taxon>Intramacronucleata</taxon>
        <taxon>Spirotrichea</taxon>
        <taxon>Hypotrichia</taxon>
        <taxon>Euplotida</taxon>
        <taxon>Euplotidae</taxon>
        <taxon>Moneuplotes</taxon>
    </lineage>
</organism>
<evidence type="ECO:0000256" key="3">
    <source>
        <dbReference type="ARBA" id="ARBA00022737"/>
    </source>
</evidence>
<feature type="region of interest" description="Disordered" evidence="11">
    <location>
        <begin position="94"/>
        <end position="117"/>
    </location>
</feature>
<keyword evidence="9" id="KW-0539">Nucleus</keyword>
<dbReference type="Pfam" id="PF00096">
    <property type="entry name" value="zf-C2H2"/>
    <property type="match status" value="2"/>
</dbReference>
<keyword evidence="6" id="KW-0805">Transcription regulation</keyword>
<evidence type="ECO:0000256" key="9">
    <source>
        <dbReference type="ARBA" id="ARBA00023242"/>
    </source>
</evidence>
<gene>
    <name evidence="13" type="ORF">ECRASSUSDP1_LOCUS409</name>
</gene>
<evidence type="ECO:0000256" key="1">
    <source>
        <dbReference type="ARBA" id="ARBA00004123"/>
    </source>
</evidence>
<keyword evidence="7" id="KW-0238">DNA-binding</keyword>
<keyword evidence="14" id="KW-1185">Reference proteome</keyword>
<evidence type="ECO:0000256" key="8">
    <source>
        <dbReference type="ARBA" id="ARBA00023163"/>
    </source>
</evidence>
<name>A0AAD1U2V9_EUPCR</name>
<dbReference type="PANTHER" id="PTHR23235:SF120">
    <property type="entry name" value="KRUPPEL-LIKE FACTOR 15"/>
    <property type="match status" value="1"/>
</dbReference>
<proteinExistence type="predicted"/>
<keyword evidence="4 10" id="KW-0863">Zinc-finger</keyword>
<evidence type="ECO:0000256" key="7">
    <source>
        <dbReference type="ARBA" id="ARBA00023125"/>
    </source>
</evidence>
<dbReference type="PANTHER" id="PTHR23235">
    <property type="entry name" value="KRUEPPEL-LIKE TRANSCRIPTION FACTOR"/>
    <property type="match status" value="1"/>
</dbReference>
<dbReference type="EMBL" id="CAMPGE010000379">
    <property type="protein sequence ID" value="CAI2359124.1"/>
    <property type="molecule type" value="Genomic_DNA"/>
</dbReference>
<keyword evidence="8" id="KW-0804">Transcription</keyword>
<evidence type="ECO:0000256" key="10">
    <source>
        <dbReference type="PROSITE-ProRule" id="PRU00042"/>
    </source>
</evidence>
<evidence type="ECO:0000313" key="14">
    <source>
        <dbReference type="Proteomes" id="UP001295684"/>
    </source>
</evidence>
<evidence type="ECO:0000313" key="13">
    <source>
        <dbReference type="EMBL" id="CAI2359124.1"/>
    </source>
</evidence>
<dbReference type="GO" id="GO:0000978">
    <property type="term" value="F:RNA polymerase II cis-regulatory region sequence-specific DNA binding"/>
    <property type="evidence" value="ECO:0007669"/>
    <property type="project" value="TreeGrafter"/>
</dbReference>
<evidence type="ECO:0000256" key="4">
    <source>
        <dbReference type="ARBA" id="ARBA00022771"/>
    </source>
</evidence>
<dbReference type="AlphaFoldDB" id="A0AAD1U2V9"/>
<reference evidence="13" key="1">
    <citation type="submission" date="2023-07" db="EMBL/GenBank/DDBJ databases">
        <authorList>
            <consortium name="AG Swart"/>
            <person name="Singh M."/>
            <person name="Singh A."/>
            <person name="Seah K."/>
            <person name="Emmerich C."/>
        </authorList>
    </citation>
    <scope>NUCLEOTIDE SEQUENCE</scope>
    <source>
        <strain evidence="13">DP1</strain>
    </source>
</reference>
<evidence type="ECO:0000256" key="2">
    <source>
        <dbReference type="ARBA" id="ARBA00022723"/>
    </source>
</evidence>
<feature type="domain" description="C2H2-type" evidence="12">
    <location>
        <begin position="190"/>
        <end position="217"/>
    </location>
</feature>
<sequence>MHPLKNPLQSNLDCFLLEPDSSPCKNNLSCFSSSLELAPFQDWEKIKERYENEQEAYTALILATQIKESCSEDASSKSFDKDLDSLKNLKISGQNFKHDNHEEESQQEPSVSEDDSFCNSEEAQKKMSLMEDLKRYKYDTVHRQKSSDNNGRGTSMKTEYICGYGSCRKVFLRVWNLLDHLRMHEKVKPFHCSYCDRKFTQKGNLKKHEKQHLTPNIQDRKKFKCDICSSSYTERYNYKAHMRNKHSIELSKNKTRRRKD</sequence>
<dbReference type="GO" id="GO:0000981">
    <property type="term" value="F:DNA-binding transcription factor activity, RNA polymerase II-specific"/>
    <property type="evidence" value="ECO:0007669"/>
    <property type="project" value="TreeGrafter"/>
</dbReference>
<keyword evidence="2" id="KW-0479">Metal-binding</keyword>
<accession>A0AAD1U2V9</accession>
<evidence type="ECO:0000256" key="5">
    <source>
        <dbReference type="ARBA" id="ARBA00022833"/>
    </source>
</evidence>
<dbReference type="PROSITE" id="PS50157">
    <property type="entry name" value="ZINC_FINGER_C2H2_2"/>
    <property type="match status" value="3"/>
</dbReference>
<comment type="caution">
    <text evidence="13">The sequence shown here is derived from an EMBL/GenBank/DDBJ whole genome shotgun (WGS) entry which is preliminary data.</text>
</comment>
<dbReference type="FunFam" id="3.30.160.60:FF:000325">
    <property type="entry name" value="ZFP90 zinc finger protein"/>
    <property type="match status" value="1"/>
</dbReference>
<evidence type="ECO:0000259" key="12">
    <source>
        <dbReference type="PROSITE" id="PS50157"/>
    </source>
</evidence>
<evidence type="ECO:0000256" key="11">
    <source>
        <dbReference type="SAM" id="MobiDB-lite"/>
    </source>
</evidence>
<dbReference type="GO" id="GO:0008270">
    <property type="term" value="F:zinc ion binding"/>
    <property type="evidence" value="ECO:0007669"/>
    <property type="project" value="UniProtKB-KW"/>
</dbReference>
<evidence type="ECO:0000256" key="6">
    <source>
        <dbReference type="ARBA" id="ARBA00023015"/>
    </source>
</evidence>
<comment type="subcellular location">
    <subcellularLocation>
        <location evidence="1">Nucleus</location>
    </subcellularLocation>
</comment>
<dbReference type="InterPro" id="IPR013087">
    <property type="entry name" value="Znf_C2H2_type"/>
</dbReference>
<dbReference type="GO" id="GO:0005634">
    <property type="term" value="C:nucleus"/>
    <property type="evidence" value="ECO:0007669"/>
    <property type="project" value="UniProtKB-SubCell"/>
</dbReference>
<dbReference type="InterPro" id="IPR036236">
    <property type="entry name" value="Znf_C2H2_sf"/>
</dbReference>
<dbReference type="Gene3D" id="3.30.160.60">
    <property type="entry name" value="Classic Zinc Finger"/>
    <property type="match status" value="3"/>
</dbReference>